<keyword evidence="4" id="KW-1185">Reference proteome</keyword>
<protein>
    <recommendedName>
        <fullName evidence="5">Restriction endonuclease subunit S</fullName>
    </recommendedName>
</protein>
<reference evidence="3 4" key="1">
    <citation type="submission" date="2023-06" db="EMBL/GenBank/DDBJ databases">
        <title>Identification and characterization of horizontal gene transfer across gut microbiota members of farm animals based on homology search.</title>
        <authorList>
            <person name="Schwarzerova J."/>
            <person name="Nykrynova M."/>
            <person name="Jureckova K."/>
            <person name="Cejkova D."/>
            <person name="Rychlik I."/>
        </authorList>
    </citation>
    <scope>NUCLEOTIDE SEQUENCE [LARGE SCALE GENOMIC DNA]</scope>
    <source>
        <strain evidence="3 4">153_Feed</strain>
    </source>
</reference>
<evidence type="ECO:0008006" key="5">
    <source>
        <dbReference type="Google" id="ProtNLM"/>
    </source>
</evidence>
<dbReference type="EMBL" id="JAUDEA010000008">
    <property type="protein sequence ID" value="MDM8271313.1"/>
    <property type="molecule type" value="Genomic_DNA"/>
</dbReference>
<dbReference type="SUPFAM" id="SSF116734">
    <property type="entry name" value="DNA methylase specificity domain"/>
    <property type="match status" value="2"/>
</dbReference>
<organism evidence="3 4">
    <name type="scientific">Thermophilibacter provencensis</name>
    <dbReference type="NCBI Taxonomy" id="1852386"/>
    <lineage>
        <taxon>Bacteria</taxon>
        <taxon>Bacillati</taxon>
        <taxon>Actinomycetota</taxon>
        <taxon>Coriobacteriia</taxon>
        <taxon>Coriobacteriales</taxon>
        <taxon>Atopobiaceae</taxon>
        <taxon>Thermophilibacter</taxon>
    </lineage>
</organism>
<gene>
    <name evidence="3" type="ORF">QUW25_06480</name>
</gene>
<evidence type="ECO:0000256" key="2">
    <source>
        <dbReference type="ARBA" id="ARBA00023125"/>
    </source>
</evidence>
<reference evidence="4" key="2">
    <citation type="submission" date="2023-06" db="EMBL/GenBank/DDBJ databases">
        <title>Identification and characterization of horizontal gene transfer across gut microbiota members of farm animals based on homology search.</title>
        <authorList>
            <person name="Zeman M."/>
            <person name="Kubasova T."/>
            <person name="Jahodarova E."/>
            <person name="Nykrynova M."/>
            <person name="Rychlik I."/>
        </authorList>
    </citation>
    <scope>NUCLEOTIDE SEQUENCE [LARGE SCALE GENOMIC DNA]</scope>
    <source>
        <strain evidence="4">153_Feed</strain>
    </source>
</reference>
<accession>A0ABT7V3Z7</accession>
<proteinExistence type="predicted"/>
<evidence type="ECO:0000313" key="3">
    <source>
        <dbReference type="EMBL" id="MDM8271313.1"/>
    </source>
</evidence>
<sequence>MGLIRLGALISRSNVRNDGGEYGIDDVRGMSVEKKFIPTKADMRGVSLRPYKVVRPKWFSYVTVTSRNSGKLTLAYNDSGETYLVSGTYEVFSVANENQLDPRYLFLLINRGEFDRLARFNSWGSARETLSWEDFCDVELDLPPIEIQRKYAAIYESMLTNQRSYEQGLDDLSISCALLLDKCKMASRWEPIGNFLREIDLRNRDGICERAHGVNLANQFVESKASSDDLRKYKLVEPGQLACNLLHVGRDVAYPIAINDSDEVRAVSPAYAVFEPDDSVASYYLLAWLSRDEVGRYGWFICDDSIRGSMSVARFLSQKVPVPDRKLMEAAAELSIAFRNRHAINERLKSQLKEITPVLIRGSVEEASR</sequence>
<dbReference type="Gene3D" id="3.90.220.20">
    <property type="entry name" value="DNA methylase specificity domains"/>
    <property type="match status" value="2"/>
</dbReference>
<dbReference type="RefSeq" id="WP_289511397.1">
    <property type="nucleotide sequence ID" value="NZ_JAUDEA010000008.1"/>
</dbReference>
<comment type="caution">
    <text evidence="3">The sequence shown here is derived from an EMBL/GenBank/DDBJ whole genome shotgun (WGS) entry which is preliminary data.</text>
</comment>
<evidence type="ECO:0000313" key="4">
    <source>
        <dbReference type="Proteomes" id="UP001529256"/>
    </source>
</evidence>
<dbReference type="InterPro" id="IPR044946">
    <property type="entry name" value="Restrct_endonuc_typeI_TRD_sf"/>
</dbReference>
<name>A0ABT7V3Z7_9ACTN</name>
<reference evidence="3 4" key="3">
    <citation type="submission" date="2023-06" db="EMBL/GenBank/DDBJ databases">
        <authorList>
            <person name="Zeman M."/>
            <person name="Kubasova T."/>
            <person name="Jahodarova E."/>
            <person name="Nykrynova M."/>
            <person name="Rychlik I."/>
        </authorList>
    </citation>
    <scope>NUCLEOTIDE SEQUENCE [LARGE SCALE GENOMIC DNA]</scope>
    <source>
        <strain evidence="3 4">153_Feed</strain>
    </source>
</reference>
<keyword evidence="1" id="KW-0680">Restriction system</keyword>
<keyword evidence="2" id="KW-0238">DNA-binding</keyword>
<evidence type="ECO:0000256" key="1">
    <source>
        <dbReference type="ARBA" id="ARBA00022747"/>
    </source>
</evidence>
<dbReference type="Proteomes" id="UP001529256">
    <property type="component" value="Unassembled WGS sequence"/>
</dbReference>